<sequence>MVCVSSTGERSYRGASAPERVRRRRSQLIDVALTAMAENRWRSATVVRLCAEAQLNKRYFYESFTDLDTLASAVIDEVAAEVGNAAVTAYKNSIELPLAEQARAAVDTVVGVLGTDPRKALVLLGGVADSPTEHARRTDAMNGLTAILVDHARSIHGVELEYDSLASTAPAFVIGGTAQAILSWVNGTAPISRNQLVDDISALWLAVGESAAGIARSRLETTEPTNSAT</sequence>
<organism evidence="4 5">
    <name type="scientific">Haloechinothrix alba</name>
    <dbReference type="NCBI Taxonomy" id="664784"/>
    <lineage>
        <taxon>Bacteria</taxon>
        <taxon>Bacillati</taxon>
        <taxon>Actinomycetota</taxon>
        <taxon>Actinomycetes</taxon>
        <taxon>Pseudonocardiales</taxon>
        <taxon>Pseudonocardiaceae</taxon>
        <taxon>Haloechinothrix</taxon>
    </lineage>
</organism>
<dbReference type="OrthoDB" id="3783612at2"/>
<feature type="domain" description="HTH tetR-type" evidence="3">
    <location>
        <begin position="22"/>
        <end position="82"/>
    </location>
</feature>
<keyword evidence="1 2" id="KW-0238">DNA-binding</keyword>
<dbReference type="GO" id="GO:0003677">
    <property type="term" value="F:DNA binding"/>
    <property type="evidence" value="ECO:0007669"/>
    <property type="project" value="UniProtKB-UniRule"/>
</dbReference>
<evidence type="ECO:0000313" key="5">
    <source>
        <dbReference type="Proteomes" id="UP000198348"/>
    </source>
</evidence>
<dbReference type="Gene3D" id="1.10.357.10">
    <property type="entry name" value="Tetracycline Repressor, domain 2"/>
    <property type="match status" value="1"/>
</dbReference>
<evidence type="ECO:0000256" key="2">
    <source>
        <dbReference type="PROSITE-ProRule" id="PRU00335"/>
    </source>
</evidence>
<name>A0A238ZM20_9PSEU</name>
<evidence type="ECO:0000259" key="3">
    <source>
        <dbReference type="PROSITE" id="PS50977"/>
    </source>
</evidence>
<proteinExistence type="predicted"/>
<dbReference type="EMBL" id="FZNW01000022">
    <property type="protein sequence ID" value="SNR84417.1"/>
    <property type="molecule type" value="Genomic_DNA"/>
</dbReference>
<dbReference type="InterPro" id="IPR001647">
    <property type="entry name" value="HTH_TetR"/>
</dbReference>
<dbReference type="PROSITE" id="PS50977">
    <property type="entry name" value="HTH_TETR_2"/>
    <property type="match status" value="1"/>
</dbReference>
<evidence type="ECO:0000256" key="1">
    <source>
        <dbReference type="ARBA" id="ARBA00023125"/>
    </source>
</evidence>
<protein>
    <submittedName>
        <fullName evidence="4">Transcriptional regulator, TetR family</fullName>
    </submittedName>
</protein>
<evidence type="ECO:0000313" key="4">
    <source>
        <dbReference type="EMBL" id="SNR84417.1"/>
    </source>
</evidence>
<feature type="DNA-binding region" description="H-T-H motif" evidence="2">
    <location>
        <begin position="45"/>
        <end position="64"/>
    </location>
</feature>
<accession>A0A238ZM20</accession>
<dbReference type="Proteomes" id="UP000198348">
    <property type="component" value="Unassembled WGS sequence"/>
</dbReference>
<dbReference type="AlphaFoldDB" id="A0A238ZM20"/>
<dbReference type="SUPFAM" id="SSF46689">
    <property type="entry name" value="Homeodomain-like"/>
    <property type="match status" value="1"/>
</dbReference>
<reference evidence="4 5" key="1">
    <citation type="submission" date="2017-06" db="EMBL/GenBank/DDBJ databases">
        <authorList>
            <person name="Kim H.J."/>
            <person name="Triplett B.A."/>
        </authorList>
    </citation>
    <scope>NUCLEOTIDE SEQUENCE [LARGE SCALE GENOMIC DNA]</scope>
    <source>
        <strain evidence="4 5">DSM 45207</strain>
    </source>
</reference>
<dbReference type="InterPro" id="IPR009057">
    <property type="entry name" value="Homeodomain-like_sf"/>
</dbReference>
<gene>
    <name evidence="4" type="ORF">SAMN06265360_12264</name>
</gene>
<keyword evidence="5" id="KW-1185">Reference proteome</keyword>